<dbReference type="Proteomes" id="UP000320176">
    <property type="component" value="Unassembled WGS sequence"/>
</dbReference>
<protein>
    <submittedName>
        <fullName evidence="8">Outer membrane protein transport protein (OMPP1/FadL/TodX)</fullName>
    </submittedName>
</protein>
<dbReference type="GO" id="GO:0015483">
    <property type="term" value="F:long-chain fatty acid transporting porin activity"/>
    <property type="evidence" value="ECO:0007669"/>
    <property type="project" value="TreeGrafter"/>
</dbReference>
<accession>A0A5C6AGH8</accession>
<keyword evidence="4" id="KW-0812">Transmembrane</keyword>
<keyword evidence="7" id="KW-0998">Cell outer membrane</keyword>
<dbReference type="AlphaFoldDB" id="A0A5C6AGH8"/>
<evidence type="ECO:0000256" key="5">
    <source>
        <dbReference type="ARBA" id="ARBA00022729"/>
    </source>
</evidence>
<evidence type="ECO:0000313" key="9">
    <source>
        <dbReference type="Proteomes" id="UP000320176"/>
    </source>
</evidence>
<evidence type="ECO:0000256" key="2">
    <source>
        <dbReference type="ARBA" id="ARBA00008163"/>
    </source>
</evidence>
<keyword evidence="3" id="KW-1134">Transmembrane beta strand</keyword>
<comment type="caution">
    <text evidence="8">The sequence shown here is derived from an EMBL/GenBank/DDBJ whole genome shotgun (WGS) entry which is preliminary data.</text>
</comment>
<dbReference type="GO" id="GO:0009279">
    <property type="term" value="C:cell outer membrane"/>
    <property type="evidence" value="ECO:0007669"/>
    <property type="project" value="UniProtKB-SubCell"/>
</dbReference>
<reference evidence="8 9" key="1">
    <citation type="submission" date="2019-02" db="EMBL/GenBank/DDBJ databases">
        <title>Deep-cultivation of Planctomycetes and their phenomic and genomic characterization uncovers novel biology.</title>
        <authorList>
            <person name="Wiegand S."/>
            <person name="Jogler M."/>
            <person name="Boedeker C."/>
            <person name="Pinto D."/>
            <person name="Vollmers J."/>
            <person name="Rivas-Marin E."/>
            <person name="Kohn T."/>
            <person name="Peeters S.H."/>
            <person name="Heuer A."/>
            <person name="Rast P."/>
            <person name="Oberbeckmann S."/>
            <person name="Bunk B."/>
            <person name="Jeske O."/>
            <person name="Meyerdierks A."/>
            <person name="Storesund J.E."/>
            <person name="Kallscheuer N."/>
            <person name="Luecker S."/>
            <person name="Lage O.M."/>
            <person name="Pohl T."/>
            <person name="Merkel B.J."/>
            <person name="Hornburger P."/>
            <person name="Mueller R.-W."/>
            <person name="Bruemmer F."/>
            <person name="Labrenz M."/>
            <person name="Spormann A.M."/>
            <person name="Op Den Camp H."/>
            <person name="Overmann J."/>
            <person name="Amann R."/>
            <person name="Jetten M.S.M."/>
            <person name="Mascher T."/>
            <person name="Medema M.H."/>
            <person name="Devos D.P."/>
            <person name="Kaster A.-K."/>
            <person name="Ovreas L."/>
            <person name="Rohde M."/>
            <person name="Galperin M.Y."/>
            <person name="Jogler C."/>
        </authorList>
    </citation>
    <scope>NUCLEOTIDE SEQUENCE [LARGE SCALE GENOMIC DNA]</scope>
    <source>
        <strain evidence="8 9">Pla52n</strain>
    </source>
</reference>
<dbReference type="PANTHER" id="PTHR35093">
    <property type="entry name" value="OUTER MEMBRANE PROTEIN NMB0088-RELATED"/>
    <property type="match status" value="1"/>
</dbReference>
<proteinExistence type="inferred from homology"/>
<keyword evidence="6" id="KW-0472">Membrane</keyword>
<evidence type="ECO:0000256" key="4">
    <source>
        <dbReference type="ARBA" id="ARBA00022692"/>
    </source>
</evidence>
<name>A0A5C6AGH8_9BACT</name>
<dbReference type="RefSeq" id="WP_197454897.1">
    <property type="nucleotide sequence ID" value="NZ_CP151726.1"/>
</dbReference>
<dbReference type="PANTHER" id="PTHR35093:SF8">
    <property type="entry name" value="OUTER MEMBRANE PROTEIN NMB0088-RELATED"/>
    <property type="match status" value="1"/>
</dbReference>
<organism evidence="8 9">
    <name type="scientific">Stieleria varia</name>
    <dbReference type="NCBI Taxonomy" id="2528005"/>
    <lineage>
        <taxon>Bacteria</taxon>
        <taxon>Pseudomonadati</taxon>
        <taxon>Planctomycetota</taxon>
        <taxon>Planctomycetia</taxon>
        <taxon>Pirellulales</taxon>
        <taxon>Pirellulaceae</taxon>
        <taxon>Stieleria</taxon>
    </lineage>
</organism>
<comment type="similarity">
    <text evidence="2">Belongs to the OmpP1/FadL family.</text>
</comment>
<dbReference type="SUPFAM" id="SSF56935">
    <property type="entry name" value="Porins"/>
    <property type="match status" value="1"/>
</dbReference>
<keyword evidence="5" id="KW-0732">Signal</keyword>
<evidence type="ECO:0000256" key="6">
    <source>
        <dbReference type="ARBA" id="ARBA00023136"/>
    </source>
</evidence>
<evidence type="ECO:0000256" key="3">
    <source>
        <dbReference type="ARBA" id="ARBA00022452"/>
    </source>
</evidence>
<dbReference type="Gene3D" id="2.40.160.60">
    <property type="entry name" value="Outer membrane protein transport protein (OMPP1/FadL/TodX)"/>
    <property type="match status" value="1"/>
</dbReference>
<gene>
    <name evidence="8" type="ORF">Pla52n_50430</name>
</gene>
<evidence type="ECO:0000256" key="7">
    <source>
        <dbReference type="ARBA" id="ARBA00023237"/>
    </source>
</evidence>
<dbReference type="Pfam" id="PF03349">
    <property type="entry name" value="Toluene_X"/>
    <property type="match status" value="1"/>
</dbReference>
<dbReference type="InterPro" id="IPR005017">
    <property type="entry name" value="OMPP1/FadL/TodX"/>
</dbReference>
<keyword evidence="9" id="KW-1185">Reference proteome</keyword>
<dbReference type="EMBL" id="SJPN01000006">
    <property type="protein sequence ID" value="TWT98527.1"/>
    <property type="molecule type" value="Genomic_DNA"/>
</dbReference>
<evidence type="ECO:0000313" key="8">
    <source>
        <dbReference type="EMBL" id="TWT98527.1"/>
    </source>
</evidence>
<evidence type="ECO:0000256" key="1">
    <source>
        <dbReference type="ARBA" id="ARBA00004571"/>
    </source>
</evidence>
<sequence>MSVRLNLRWRTTLVASLAMLISVSSSLYGDGILRDGIGAISTGRGGTNLGFADNGNVILDNPGALVNVDGSGLVELDLDLFITDLSYSDPDNATTSASNSPFPMGQLSVIRKLDEGNIAVGFGVFSHAGFSTHYTLNGPGPLAGPQNYKSVGGLMRILPSLSIALTPRLSIGTTLGMAVSHTELEGPYFTQAATPFRGTPTLLDLQATGTGLSWSLGAQYLLSQSTTLGMAFQAETHITADGSANLVIPGLGSSGFDMELETQWPSTLGVGVTHQANPCTTVAADVIWTRWSGAKSSYNMQLSDPSNPAFAFLGPSFPEVFPLNWRDSVALRLGAERSLGMGRVARAGYVYHHNVIPNETLTPFIQATVEHSLSFGYGWKVRDFGIDLGYQVMLGDDQTVGSSNFVGGDFDGSTSSASAHWFLASLTRRF</sequence>
<comment type="subcellular location">
    <subcellularLocation>
        <location evidence="1">Cell outer membrane</location>
        <topology evidence="1">Multi-pass membrane protein</topology>
    </subcellularLocation>
</comment>